<name>A0ABS8YQW3_9BACL</name>
<dbReference type="Proteomes" id="UP001199916">
    <property type="component" value="Unassembled WGS sequence"/>
</dbReference>
<dbReference type="RefSeq" id="WP_233699308.1">
    <property type="nucleotide sequence ID" value="NZ_JAJNBZ010000048.1"/>
</dbReference>
<dbReference type="Pfam" id="PF11213">
    <property type="entry name" value="DUF3006"/>
    <property type="match status" value="1"/>
</dbReference>
<protein>
    <submittedName>
        <fullName evidence="1">DUF3006 domain-containing protein</fullName>
    </submittedName>
</protein>
<dbReference type="InterPro" id="IPR021377">
    <property type="entry name" value="DUF3006"/>
</dbReference>
<keyword evidence="2" id="KW-1185">Reference proteome</keyword>
<gene>
    <name evidence="1" type="ORF">LQV63_29265</name>
</gene>
<comment type="caution">
    <text evidence="1">The sequence shown here is derived from an EMBL/GenBank/DDBJ whole genome shotgun (WGS) entry which is preliminary data.</text>
</comment>
<evidence type="ECO:0000313" key="2">
    <source>
        <dbReference type="Proteomes" id="UP001199916"/>
    </source>
</evidence>
<evidence type="ECO:0000313" key="1">
    <source>
        <dbReference type="EMBL" id="MCE5173344.1"/>
    </source>
</evidence>
<organism evidence="1 2">
    <name type="scientific">Paenibacillus profundus</name>
    <dbReference type="NCBI Taxonomy" id="1173085"/>
    <lineage>
        <taxon>Bacteria</taxon>
        <taxon>Bacillati</taxon>
        <taxon>Bacillota</taxon>
        <taxon>Bacilli</taxon>
        <taxon>Bacillales</taxon>
        <taxon>Paenibacillaceae</taxon>
        <taxon>Paenibacillus</taxon>
    </lineage>
</organism>
<accession>A0ABS8YQW3</accession>
<reference evidence="1 2" key="1">
    <citation type="submission" date="2021-11" db="EMBL/GenBank/DDBJ databases">
        <title>Draft genome sequence of Paenibacillus profundus YoMME, a new Gram-positive bacteria with exoelectrogenic properties.</title>
        <authorList>
            <person name="Hubenova Y."/>
            <person name="Hubenova E."/>
            <person name="Manasiev Y."/>
            <person name="Peykov S."/>
            <person name="Mitov M."/>
        </authorList>
    </citation>
    <scope>NUCLEOTIDE SEQUENCE [LARGE SCALE GENOMIC DNA]</scope>
    <source>
        <strain evidence="1 2">YoMME</strain>
    </source>
</reference>
<dbReference type="Gene3D" id="6.20.120.50">
    <property type="match status" value="1"/>
</dbReference>
<proteinExistence type="predicted"/>
<dbReference type="EMBL" id="JAJNBZ010000048">
    <property type="protein sequence ID" value="MCE5173344.1"/>
    <property type="molecule type" value="Genomic_DNA"/>
</dbReference>
<sequence length="78" mass="8533">MKKGIIDRIEGDIAVIELDGKTHDFQKSLLPDGAKAGDAVIICKDKITVDPTETAKRRQEAEDLMSELFNAQSESTGE</sequence>